<comment type="caution">
    <text evidence="2">The sequence shown here is derived from an EMBL/GenBank/DDBJ whole genome shotgun (WGS) entry which is preliminary data.</text>
</comment>
<reference evidence="2 3" key="1">
    <citation type="submission" date="2018-06" db="EMBL/GenBank/DDBJ databases">
        <title>Halonotius sp. F13-13 a new haloarchaeeon isolated from a solar saltern from Isla Cristina, Huelva, Spain.</title>
        <authorList>
            <person name="Duran-Viseras A."/>
            <person name="Sanchez-Porro C."/>
            <person name="Ventosa A."/>
        </authorList>
    </citation>
    <scope>NUCLEOTIDE SEQUENCE [LARGE SCALE GENOMIC DNA]</scope>
    <source>
        <strain evidence="2 3">F13-13</strain>
    </source>
</reference>
<accession>A0A3A6PSJ1</accession>
<dbReference type="Gene3D" id="3.40.50.720">
    <property type="entry name" value="NAD(P)-binding Rossmann-like Domain"/>
    <property type="match status" value="1"/>
</dbReference>
<evidence type="ECO:0000313" key="2">
    <source>
        <dbReference type="EMBL" id="RJX44608.1"/>
    </source>
</evidence>
<organism evidence="2 3">
    <name type="scientific">Halonotius aquaticus</name>
    <dbReference type="NCBI Taxonomy" id="2216978"/>
    <lineage>
        <taxon>Archaea</taxon>
        <taxon>Methanobacteriati</taxon>
        <taxon>Methanobacteriota</taxon>
        <taxon>Stenosarchaea group</taxon>
        <taxon>Halobacteria</taxon>
        <taxon>Halobacteriales</taxon>
        <taxon>Haloferacaceae</taxon>
        <taxon>Halonotius</taxon>
    </lineage>
</organism>
<evidence type="ECO:0000259" key="1">
    <source>
        <dbReference type="Pfam" id="PF04321"/>
    </source>
</evidence>
<dbReference type="GO" id="GO:0048269">
    <property type="term" value="C:methionine adenosyltransferase complex"/>
    <property type="evidence" value="ECO:0007669"/>
    <property type="project" value="TreeGrafter"/>
</dbReference>
<dbReference type="GO" id="GO:0048270">
    <property type="term" value="F:methionine adenosyltransferase regulator activity"/>
    <property type="evidence" value="ECO:0007669"/>
    <property type="project" value="TreeGrafter"/>
</dbReference>
<dbReference type="Pfam" id="PF04321">
    <property type="entry name" value="RmlD_sub_bind"/>
    <property type="match status" value="1"/>
</dbReference>
<proteinExistence type="predicted"/>
<dbReference type="PANTHER" id="PTHR10491">
    <property type="entry name" value="DTDP-4-DEHYDRORHAMNOSE REDUCTASE"/>
    <property type="match status" value="1"/>
</dbReference>
<keyword evidence="3" id="KW-1185">Reference proteome</keyword>
<dbReference type="SUPFAM" id="SSF51735">
    <property type="entry name" value="NAD(P)-binding Rossmann-fold domains"/>
    <property type="match status" value="1"/>
</dbReference>
<dbReference type="Proteomes" id="UP000276588">
    <property type="component" value="Unassembled WGS sequence"/>
</dbReference>
<dbReference type="EMBL" id="QKNY01000004">
    <property type="protein sequence ID" value="RJX44608.1"/>
    <property type="molecule type" value="Genomic_DNA"/>
</dbReference>
<sequence length="148" mass="16418">MQLGKTDSKRTAEVLTDVDPDIIVDSCESDRDKVCRCNAVGTRNVAGTVKSNNAHTMYPSTDYVFAGDQPEAPYTESDRIASVNYYRQAKYAAEQAAKITDDMTILRPSMIYHLASENFGTWALGDSNRITGSKSSMPKLRHSYIPQI</sequence>
<dbReference type="PANTHER" id="PTHR10491:SF4">
    <property type="entry name" value="METHIONINE ADENOSYLTRANSFERASE 2 SUBUNIT BETA"/>
    <property type="match status" value="1"/>
</dbReference>
<dbReference type="InterPro" id="IPR036291">
    <property type="entry name" value="NAD(P)-bd_dom_sf"/>
</dbReference>
<dbReference type="InterPro" id="IPR005913">
    <property type="entry name" value="dTDP_dehydrorham_reduct"/>
</dbReference>
<dbReference type="AlphaFoldDB" id="A0A3A6PSJ1"/>
<name>A0A3A6PSJ1_9EURY</name>
<dbReference type="GO" id="GO:0006556">
    <property type="term" value="P:S-adenosylmethionine biosynthetic process"/>
    <property type="evidence" value="ECO:0007669"/>
    <property type="project" value="TreeGrafter"/>
</dbReference>
<dbReference type="InterPro" id="IPR029903">
    <property type="entry name" value="RmlD-like-bd"/>
</dbReference>
<evidence type="ECO:0000313" key="3">
    <source>
        <dbReference type="Proteomes" id="UP000276588"/>
    </source>
</evidence>
<gene>
    <name evidence="2" type="ORF">DM826_03060</name>
</gene>
<protein>
    <recommendedName>
        <fullName evidence="1">RmlD-like substrate binding domain-containing protein</fullName>
    </recommendedName>
</protein>
<feature type="domain" description="RmlD-like substrate binding" evidence="1">
    <location>
        <begin position="6"/>
        <end position="121"/>
    </location>
</feature>